<protein>
    <recommendedName>
        <fullName evidence="5">DUF2637 domain-containing protein</fullName>
    </recommendedName>
</protein>
<feature type="transmembrane region" description="Helical" evidence="2">
    <location>
        <begin position="146"/>
        <end position="166"/>
    </location>
</feature>
<gene>
    <name evidence="3" type="ORF">SCWH03_05260</name>
</gene>
<dbReference type="AlphaFoldDB" id="A0A6A0AN95"/>
<keyword evidence="2" id="KW-0812">Transmembrane</keyword>
<reference evidence="3 4" key="1">
    <citation type="submission" date="2020-02" db="EMBL/GenBank/DDBJ databases">
        <title>Whole Genome Shotgun Sequence of Streptomyces sp. strain CWH03.</title>
        <authorList>
            <person name="Dohra H."/>
            <person name="Kodani S."/>
            <person name="Yamamura H."/>
        </authorList>
    </citation>
    <scope>NUCLEOTIDE SEQUENCE [LARGE SCALE GENOMIC DNA]</scope>
    <source>
        <strain evidence="3 4">CWH03</strain>
    </source>
</reference>
<keyword evidence="2" id="KW-1133">Transmembrane helix</keyword>
<dbReference type="RefSeq" id="WP_173261094.1">
    <property type="nucleotide sequence ID" value="NZ_BLLG01000001.1"/>
</dbReference>
<name>A0A6A0AN95_9ACTN</name>
<sequence>MSSWREQRRLDAAADRAEARRDADAREQRRLKAQEAADNRRRAERRADKEEKRADKAQARRDRAQRRQARAAKREKTLTPGNVYRRGTLLLVAFSAAASLPAQIIHFVSISWMLLPVGPALEGAAWVMAAGVAYADERKLPVWVRWLLRGLSMGAAGFAAHINYQYGLSLTDHGLTAAEAQMVGFGLAAVTMGGPLFFEVRQWVLTLSAAVVNPKQRAEGKARRRQEKDRRKTFKDVVTRQKEILLAAPFGTITPEKAWAQAWWDVKGAPLTVTADVIADRLDAEADVSYVLDQAERTPERLAVEHLLADIFGYGGGDGGPSGTATGVPEGGPRGGAPKARTALGGKGKRPVSGSSEEAPVKPLEEADLKAVRKLAEALGGVDRLSARNVREAIGCRNEYALRLRDAVRSEGGQQ</sequence>
<proteinExistence type="predicted"/>
<comment type="caution">
    <text evidence="3">The sequence shown here is derived from an EMBL/GenBank/DDBJ whole genome shotgun (WGS) entry which is preliminary data.</text>
</comment>
<evidence type="ECO:0000256" key="2">
    <source>
        <dbReference type="SAM" id="Phobius"/>
    </source>
</evidence>
<dbReference type="Proteomes" id="UP000484988">
    <property type="component" value="Unassembled WGS sequence"/>
</dbReference>
<keyword evidence="4" id="KW-1185">Reference proteome</keyword>
<feature type="transmembrane region" description="Helical" evidence="2">
    <location>
        <begin position="178"/>
        <end position="198"/>
    </location>
</feature>
<feature type="compositionally biased region" description="Basic and acidic residues" evidence="1">
    <location>
        <begin position="1"/>
        <end position="62"/>
    </location>
</feature>
<evidence type="ECO:0000256" key="1">
    <source>
        <dbReference type="SAM" id="MobiDB-lite"/>
    </source>
</evidence>
<accession>A0A6A0AN95</accession>
<dbReference type="EMBL" id="BLLG01000001">
    <property type="protein sequence ID" value="GFH34312.1"/>
    <property type="molecule type" value="Genomic_DNA"/>
</dbReference>
<feature type="region of interest" description="Disordered" evidence="1">
    <location>
        <begin position="1"/>
        <end position="77"/>
    </location>
</feature>
<evidence type="ECO:0000313" key="3">
    <source>
        <dbReference type="EMBL" id="GFH34312.1"/>
    </source>
</evidence>
<feature type="region of interest" description="Disordered" evidence="1">
    <location>
        <begin position="318"/>
        <end position="363"/>
    </location>
</feature>
<organism evidence="3 4">
    <name type="scientific">Streptomyces pacificus</name>
    <dbReference type="NCBI Taxonomy" id="2705029"/>
    <lineage>
        <taxon>Bacteria</taxon>
        <taxon>Bacillati</taxon>
        <taxon>Actinomycetota</taxon>
        <taxon>Actinomycetes</taxon>
        <taxon>Kitasatosporales</taxon>
        <taxon>Streptomycetaceae</taxon>
        <taxon>Streptomyces</taxon>
    </lineage>
</organism>
<evidence type="ECO:0008006" key="5">
    <source>
        <dbReference type="Google" id="ProtNLM"/>
    </source>
</evidence>
<feature type="transmembrane region" description="Helical" evidence="2">
    <location>
        <begin position="110"/>
        <end position="134"/>
    </location>
</feature>
<keyword evidence="2" id="KW-0472">Membrane</keyword>
<feature type="transmembrane region" description="Helical" evidence="2">
    <location>
        <begin position="83"/>
        <end position="104"/>
    </location>
</feature>
<evidence type="ECO:0000313" key="4">
    <source>
        <dbReference type="Proteomes" id="UP000484988"/>
    </source>
</evidence>